<dbReference type="GO" id="GO:0004857">
    <property type="term" value="F:enzyme inhibitor activity"/>
    <property type="evidence" value="ECO:0007669"/>
    <property type="project" value="InterPro"/>
</dbReference>
<dbReference type="Pfam" id="PF04043">
    <property type="entry name" value="PMEI"/>
    <property type="match status" value="1"/>
</dbReference>
<sequence length="528" mass="57656">MDSVKSFKGYGKVDELEAVAFRRKTRKRLIVISVSVVLLLVLIVGVVAGTVAHNKNKRDSGDASATSTAAAIKSICSVTQYPNSCVSSLESSNSSNPEKIFQFSLSVVMDSLEKLSTLPDEYMNRTEDPLVKEALRVCGAVLNDAVDSLNDTISLMQDGGRKLVSRTDDLRTWLSTVVTDQETCFDALDEVNATFVEEVKLLMKNSTEFASNSLAIVSKILGAIGDFKIPIHRRFVGAAGSGFPTWVAAGDRRLLQESAPKPDLTVAADGSGDVKSLKEAVDRIPKKSKTRFVIYVKKGEYVENVELDKSYWNLMIYGDGKDATIISGSKNFVDGTPTFSTATFAIAGRGFIARDIGFRNTAGAAKHQAVALRSGSDQSVFYRCSFDAFQDTLPLQPPVLPRMRHNRDDRLHLWQLGSCVPKLQHHAEQPLSNQPWKDFSVTVIMQSSIGGFLDPKGWISWVSNVDPPSSILYAEYQNTGPGASTSNRVTWAGYKPTLTADQASKYNVESFIEGSSWLPATAVTFDST</sequence>
<dbReference type="Gene3D" id="1.20.140.40">
    <property type="entry name" value="Invertase/pectin methylesterase inhibitor family protein"/>
    <property type="match status" value="1"/>
</dbReference>
<evidence type="ECO:0000256" key="8">
    <source>
        <dbReference type="SAM" id="Phobius"/>
    </source>
</evidence>
<keyword evidence="6" id="KW-0961">Cell wall biogenesis/degradation</keyword>
<comment type="similarity">
    <text evidence="2">In the N-terminal section; belongs to the PMEI family.</text>
</comment>
<comment type="catalytic activity">
    <reaction evidence="7">
        <text>[(1-&gt;4)-alpha-D-galacturonosyl methyl ester](n) + n H2O = [(1-&gt;4)-alpha-D-galacturonosyl](n) + n methanol + n H(+)</text>
        <dbReference type="Rhea" id="RHEA:22380"/>
        <dbReference type="Rhea" id="RHEA-COMP:14570"/>
        <dbReference type="Rhea" id="RHEA-COMP:14573"/>
        <dbReference type="ChEBI" id="CHEBI:15377"/>
        <dbReference type="ChEBI" id="CHEBI:15378"/>
        <dbReference type="ChEBI" id="CHEBI:17790"/>
        <dbReference type="ChEBI" id="CHEBI:140522"/>
        <dbReference type="ChEBI" id="CHEBI:140523"/>
        <dbReference type="EC" id="3.1.1.11"/>
    </reaction>
</comment>
<dbReference type="SUPFAM" id="SSF51126">
    <property type="entry name" value="Pectin lyase-like"/>
    <property type="match status" value="1"/>
</dbReference>
<dbReference type="NCBIfam" id="TIGR01614">
    <property type="entry name" value="PME_inhib"/>
    <property type="match status" value="1"/>
</dbReference>
<organism evidence="10">
    <name type="scientific">Sesamum angustifolium</name>
    <dbReference type="NCBI Taxonomy" id="2727405"/>
    <lineage>
        <taxon>Eukaryota</taxon>
        <taxon>Viridiplantae</taxon>
        <taxon>Streptophyta</taxon>
        <taxon>Embryophyta</taxon>
        <taxon>Tracheophyta</taxon>
        <taxon>Spermatophyta</taxon>
        <taxon>Magnoliopsida</taxon>
        <taxon>eudicotyledons</taxon>
        <taxon>Gunneridae</taxon>
        <taxon>Pentapetalae</taxon>
        <taxon>asterids</taxon>
        <taxon>lamiids</taxon>
        <taxon>Lamiales</taxon>
        <taxon>Pedaliaceae</taxon>
        <taxon>Sesamum</taxon>
    </lineage>
</organism>
<comment type="caution">
    <text evidence="10">The sequence shown here is derived from an EMBL/GenBank/DDBJ whole genome shotgun (WGS) entry which is preliminary data.</text>
</comment>
<dbReference type="GO" id="GO:0030599">
    <property type="term" value="F:pectinesterase activity"/>
    <property type="evidence" value="ECO:0007669"/>
    <property type="project" value="UniProtKB-EC"/>
</dbReference>
<dbReference type="AlphaFoldDB" id="A0AAW2RME8"/>
<reference evidence="10" key="1">
    <citation type="submission" date="2020-06" db="EMBL/GenBank/DDBJ databases">
        <authorList>
            <person name="Li T."/>
            <person name="Hu X."/>
            <person name="Zhang T."/>
            <person name="Song X."/>
            <person name="Zhang H."/>
            <person name="Dai N."/>
            <person name="Sheng W."/>
            <person name="Hou X."/>
            <person name="Wei L."/>
        </authorList>
    </citation>
    <scope>NUCLEOTIDE SEQUENCE</scope>
    <source>
        <strain evidence="10">G01</strain>
        <tissue evidence="10">Leaf</tissue>
    </source>
</reference>
<evidence type="ECO:0000256" key="7">
    <source>
        <dbReference type="ARBA" id="ARBA00047928"/>
    </source>
</evidence>
<dbReference type="InterPro" id="IPR035513">
    <property type="entry name" value="Invertase/methylesterase_inhib"/>
</dbReference>
<dbReference type="FunFam" id="1.20.140.40:FF:000001">
    <property type="entry name" value="Pectinesterase"/>
    <property type="match status" value="1"/>
</dbReference>
<evidence type="ECO:0000256" key="3">
    <source>
        <dbReference type="ARBA" id="ARBA00007786"/>
    </source>
</evidence>
<keyword evidence="8" id="KW-0472">Membrane</keyword>
<keyword evidence="8" id="KW-0812">Transmembrane</keyword>
<gene>
    <name evidence="10" type="ORF">Sangu_0124100</name>
</gene>
<keyword evidence="8" id="KW-1133">Transmembrane helix</keyword>
<dbReference type="CDD" id="cd15798">
    <property type="entry name" value="PMEI-like_3"/>
    <property type="match status" value="1"/>
</dbReference>
<evidence type="ECO:0000256" key="5">
    <source>
        <dbReference type="ARBA" id="ARBA00023085"/>
    </source>
</evidence>
<evidence type="ECO:0000313" key="10">
    <source>
        <dbReference type="EMBL" id="KAL0380598.1"/>
    </source>
</evidence>
<comment type="similarity">
    <text evidence="3">In the C-terminal section; belongs to the pectinesterase family.</text>
</comment>
<keyword evidence="4" id="KW-0378">Hydrolase</keyword>
<dbReference type="Pfam" id="PF01095">
    <property type="entry name" value="Pectinesterase"/>
    <property type="match status" value="2"/>
</dbReference>
<dbReference type="GO" id="GO:0042545">
    <property type="term" value="P:cell wall modification"/>
    <property type="evidence" value="ECO:0007669"/>
    <property type="project" value="InterPro"/>
</dbReference>
<evidence type="ECO:0000256" key="4">
    <source>
        <dbReference type="ARBA" id="ARBA00022801"/>
    </source>
</evidence>
<evidence type="ECO:0000256" key="2">
    <source>
        <dbReference type="ARBA" id="ARBA00006027"/>
    </source>
</evidence>
<dbReference type="EMBL" id="JACGWK010000001">
    <property type="protein sequence ID" value="KAL0380598.1"/>
    <property type="molecule type" value="Genomic_DNA"/>
</dbReference>
<evidence type="ECO:0000256" key="1">
    <source>
        <dbReference type="ARBA" id="ARBA00005184"/>
    </source>
</evidence>
<dbReference type="InterPro" id="IPR012334">
    <property type="entry name" value="Pectin_lyas_fold"/>
</dbReference>
<keyword evidence="5" id="KW-0063">Aspartyl esterase</keyword>
<dbReference type="InterPro" id="IPR011050">
    <property type="entry name" value="Pectin_lyase_fold/virulence"/>
</dbReference>
<evidence type="ECO:0000259" key="9">
    <source>
        <dbReference type="SMART" id="SM00856"/>
    </source>
</evidence>
<comment type="pathway">
    <text evidence="1">Glycan metabolism; pectin degradation; 2-dehydro-3-deoxy-D-gluconate from pectin: step 1/5.</text>
</comment>
<dbReference type="PANTHER" id="PTHR31707">
    <property type="entry name" value="PECTINESTERASE"/>
    <property type="match status" value="1"/>
</dbReference>
<dbReference type="InterPro" id="IPR000070">
    <property type="entry name" value="Pectinesterase_cat"/>
</dbReference>
<dbReference type="InterPro" id="IPR006501">
    <property type="entry name" value="Pectinesterase_inhib_dom"/>
</dbReference>
<evidence type="ECO:0000256" key="6">
    <source>
        <dbReference type="ARBA" id="ARBA00023316"/>
    </source>
</evidence>
<proteinExistence type="inferred from homology"/>
<accession>A0AAW2RME8</accession>
<dbReference type="SMART" id="SM00856">
    <property type="entry name" value="PMEI"/>
    <property type="match status" value="1"/>
</dbReference>
<feature type="transmembrane region" description="Helical" evidence="8">
    <location>
        <begin position="29"/>
        <end position="52"/>
    </location>
</feature>
<feature type="domain" description="Pectinesterase inhibitor" evidence="9">
    <location>
        <begin position="67"/>
        <end position="216"/>
    </location>
</feature>
<protein>
    <submittedName>
        <fullName evidence="10">Pectinesterase 3</fullName>
    </submittedName>
</protein>
<name>A0AAW2RME8_9LAMI</name>
<dbReference type="Gene3D" id="2.160.20.10">
    <property type="entry name" value="Single-stranded right-handed beta-helix, Pectin lyase-like"/>
    <property type="match status" value="2"/>
</dbReference>
<dbReference type="SUPFAM" id="SSF101148">
    <property type="entry name" value="Plant invertase/pectin methylesterase inhibitor"/>
    <property type="match status" value="1"/>
</dbReference>
<reference evidence="10" key="2">
    <citation type="journal article" date="2024" name="Plant">
        <title>Genomic evolution and insights into agronomic trait innovations of Sesamum species.</title>
        <authorList>
            <person name="Miao H."/>
            <person name="Wang L."/>
            <person name="Qu L."/>
            <person name="Liu H."/>
            <person name="Sun Y."/>
            <person name="Le M."/>
            <person name="Wang Q."/>
            <person name="Wei S."/>
            <person name="Zheng Y."/>
            <person name="Lin W."/>
            <person name="Duan Y."/>
            <person name="Cao H."/>
            <person name="Xiong S."/>
            <person name="Wang X."/>
            <person name="Wei L."/>
            <person name="Li C."/>
            <person name="Ma Q."/>
            <person name="Ju M."/>
            <person name="Zhao R."/>
            <person name="Li G."/>
            <person name="Mu C."/>
            <person name="Tian Q."/>
            <person name="Mei H."/>
            <person name="Zhang T."/>
            <person name="Gao T."/>
            <person name="Zhang H."/>
        </authorList>
    </citation>
    <scope>NUCLEOTIDE SEQUENCE</scope>
    <source>
        <strain evidence="10">G01</strain>
    </source>
</reference>